<evidence type="ECO:0000313" key="1">
    <source>
        <dbReference type="EnsemblPlants" id="AUR62036155-RA:cds"/>
    </source>
</evidence>
<dbReference type="AlphaFoldDB" id="A0A803MW13"/>
<evidence type="ECO:0000313" key="2">
    <source>
        <dbReference type="Proteomes" id="UP000596660"/>
    </source>
</evidence>
<proteinExistence type="predicted"/>
<organism evidence="1 2">
    <name type="scientific">Chenopodium quinoa</name>
    <name type="common">Quinoa</name>
    <dbReference type="NCBI Taxonomy" id="63459"/>
    <lineage>
        <taxon>Eukaryota</taxon>
        <taxon>Viridiplantae</taxon>
        <taxon>Streptophyta</taxon>
        <taxon>Embryophyta</taxon>
        <taxon>Tracheophyta</taxon>
        <taxon>Spermatophyta</taxon>
        <taxon>Magnoliopsida</taxon>
        <taxon>eudicotyledons</taxon>
        <taxon>Gunneridae</taxon>
        <taxon>Pentapetalae</taxon>
        <taxon>Caryophyllales</taxon>
        <taxon>Chenopodiaceae</taxon>
        <taxon>Chenopodioideae</taxon>
        <taxon>Atripliceae</taxon>
        <taxon>Chenopodium</taxon>
    </lineage>
</organism>
<keyword evidence="2" id="KW-1185">Reference proteome</keyword>
<dbReference type="EnsemblPlants" id="AUR62036155-RA">
    <property type="protein sequence ID" value="AUR62036155-RA:cds"/>
    <property type="gene ID" value="AUR62036155"/>
</dbReference>
<reference evidence="1" key="2">
    <citation type="submission" date="2021-03" db="UniProtKB">
        <authorList>
            <consortium name="EnsemblPlants"/>
        </authorList>
    </citation>
    <scope>IDENTIFICATION</scope>
</reference>
<reference evidence="1" key="1">
    <citation type="journal article" date="2017" name="Nature">
        <title>The genome of Chenopodium quinoa.</title>
        <authorList>
            <person name="Jarvis D.E."/>
            <person name="Ho Y.S."/>
            <person name="Lightfoot D.J."/>
            <person name="Schmoeckel S.M."/>
            <person name="Li B."/>
            <person name="Borm T.J.A."/>
            <person name="Ohyanagi H."/>
            <person name="Mineta K."/>
            <person name="Michell C.T."/>
            <person name="Saber N."/>
            <person name="Kharbatia N.M."/>
            <person name="Rupper R.R."/>
            <person name="Sharp A.R."/>
            <person name="Dally N."/>
            <person name="Boughton B.A."/>
            <person name="Woo Y.H."/>
            <person name="Gao G."/>
            <person name="Schijlen E.G.W.M."/>
            <person name="Guo X."/>
            <person name="Momin A.A."/>
            <person name="Negrao S."/>
            <person name="Al-Babili S."/>
            <person name="Gehring C."/>
            <person name="Roessner U."/>
            <person name="Jung C."/>
            <person name="Murphy K."/>
            <person name="Arold S.T."/>
            <person name="Gojobori T."/>
            <person name="van der Linden C.G."/>
            <person name="van Loo E.N."/>
            <person name="Jellen E.N."/>
            <person name="Maughan P.J."/>
            <person name="Tester M."/>
        </authorList>
    </citation>
    <scope>NUCLEOTIDE SEQUENCE [LARGE SCALE GENOMIC DNA]</scope>
    <source>
        <strain evidence="1">cv. PI 614886</strain>
    </source>
</reference>
<dbReference type="Proteomes" id="UP000596660">
    <property type="component" value="Unplaced"/>
</dbReference>
<dbReference type="Gramene" id="AUR62036155-RA">
    <property type="protein sequence ID" value="AUR62036155-RA:cds"/>
    <property type="gene ID" value="AUR62036155"/>
</dbReference>
<accession>A0A803MW13</accession>
<protein>
    <submittedName>
        <fullName evidence="1">Uncharacterized protein</fullName>
    </submittedName>
</protein>
<sequence>KVRLPKNGPKDMEDSGRKGRYLRSKKHLNHINIRFMSNQEVDGTMGYEEVLMEELQPHPNLMALEVSLENLLNLDCIENSTASVACCNQPVSASVGFSSAEGFSFFPA</sequence>
<name>A0A803MW13_CHEQI</name>